<dbReference type="InterPro" id="IPR015943">
    <property type="entry name" value="WD40/YVTN_repeat-like_dom_sf"/>
</dbReference>
<dbReference type="PANTHER" id="PTHR34512:SF30">
    <property type="entry name" value="OUTER MEMBRANE PROTEIN ASSEMBLY FACTOR BAMB"/>
    <property type="match status" value="1"/>
</dbReference>
<organism evidence="3 4">
    <name type="scientific">Halobiforma nitratireducens JCM 10879</name>
    <dbReference type="NCBI Taxonomy" id="1227454"/>
    <lineage>
        <taxon>Archaea</taxon>
        <taxon>Methanobacteriati</taxon>
        <taxon>Methanobacteriota</taxon>
        <taxon>Stenosarchaea group</taxon>
        <taxon>Halobacteria</taxon>
        <taxon>Halobacteriales</taxon>
        <taxon>Natrialbaceae</taxon>
        <taxon>Halobiforma</taxon>
    </lineage>
</organism>
<name>M0MA22_9EURY</name>
<dbReference type="STRING" id="1227454.C446_03963"/>
<dbReference type="InterPro" id="IPR011047">
    <property type="entry name" value="Quinoprotein_ADH-like_sf"/>
</dbReference>
<feature type="domain" description="Pyrrolo-quinoline quinone repeat" evidence="2">
    <location>
        <begin position="34"/>
        <end position="147"/>
    </location>
</feature>
<accession>M0MA22</accession>
<evidence type="ECO:0000259" key="2">
    <source>
        <dbReference type="Pfam" id="PF13360"/>
    </source>
</evidence>
<dbReference type="Proteomes" id="UP000011607">
    <property type="component" value="Unassembled WGS sequence"/>
</dbReference>
<evidence type="ECO:0000313" key="4">
    <source>
        <dbReference type="Proteomes" id="UP000011607"/>
    </source>
</evidence>
<proteinExistence type="predicted"/>
<dbReference type="eggNOG" id="arCOG02490">
    <property type="taxonomic scope" value="Archaea"/>
</dbReference>
<dbReference type="OrthoDB" id="8638at2157"/>
<feature type="domain" description="Pyrrolo-quinoline quinone repeat" evidence="2">
    <location>
        <begin position="265"/>
        <end position="382"/>
    </location>
</feature>
<dbReference type="SUPFAM" id="SSF50998">
    <property type="entry name" value="Quinoprotein alcohol dehydrogenase-like"/>
    <property type="match status" value="1"/>
</dbReference>
<keyword evidence="4" id="KW-1185">Reference proteome</keyword>
<dbReference type="InterPro" id="IPR018391">
    <property type="entry name" value="PQQ_b-propeller_rpt"/>
</dbReference>
<sequence length="430" mass="46415">MSANGHETKRGTNERFRSRSLGEIESAGSRHMWARSAVHVDGSLVVTGTWDGTVTAYDRRSLEVRWTTSRPDHPARIETLQRPNGTSVIVGGRGQRGRVAAYDADSGTERWRYDAADEVGDPVGTGVFVLPHVVALEADRDGRLYAVARRYERDGETRRWESAVYAFAPDGTVRWRYETDASPIAIDLDTDAGATGADRVAVAYNRCPGRHDNGLVVLEAETGDPVWTWDPGTDGERRVGDVSVDGETAAVASHGDRRGYLLGPGGAERWRIDLGVETDVGEETLYAYPNHASLSGGIVAFATGNTYAVDRRETAGRHPNEHRLVAVDAETGEARWGADLGGFARELAVDADTGTIGVPCAQHFRDRDTGTHAVRWFDRESGDGGHTSLEGIATAAAVDDGTIAVIEEPITYHDADELEGEYAVLVGSIG</sequence>
<evidence type="ECO:0000256" key="1">
    <source>
        <dbReference type="SAM" id="MobiDB-lite"/>
    </source>
</evidence>
<dbReference type="RefSeq" id="WP_006671752.1">
    <property type="nucleotide sequence ID" value="NZ_AOMA01000049.1"/>
</dbReference>
<evidence type="ECO:0000313" key="3">
    <source>
        <dbReference type="EMBL" id="EMA42586.1"/>
    </source>
</evidence>
<dbReference type="InterPro" id="IPR002372">
    <property type="entry name" value="PQQ_rpt_dom"/>
</dbReference>
<dbReference type="Gene3D" id="2.130.10.10">
    <property type="entry name" value="YVTN repeat-like/Quinoprotein amine dehydrogenase"/>
    <property type="match status" value="2"/>
</dbReference>
<dbReference type="PATRIC" id="fig|1227454.3.peg.769"/>
<protein>
    <submittedName>
        <fullName evidence="3">Pyrrolo-quinoline quinone repeat-containing protein</fullName>
    </submittedName>
</protein>
<dbReference type="PANTHER" id="PTHR34512">
    <property type="entry name" value="CELL SURFACE PROTEIN"/>
    <property type="match status" value="1"/>
</dbReference>
<dbReference type="AlphaFoldDB" id="M0MA22"/>
<dbReference type="EMBL" id="AOMA01000049">
    <property type="protein sequence ID" value="EMA42586.1"/>
    <property type="molecule type" value="Genomic_DNA"/>
</dbReference>
<comment type="caution">
    <text evidence="3">The sequence shown here is derived from an EMBL/GenBank/DDBJ whole genome shotgun (WGS) entry which is preliminary data.</text>
</comment>
<dbReference type="SMART" id="SM00564">
    <property type="entry name" value="PQQ"/>
    <property type="match status" value="3"/>
</dbReference>
<dbReference type="Pfam" id="PF13360">
    <property type="entry name" value="PQQ_2"/>
    <property type="match status" value="2"/>
</dbReference>
<reference evidence="3 4" key="1">
    <citation type="journal article" date="2014" name="PLoS Genet.">
        <title>Phylogenetically driven sequencing of extremely halophilic archaea reveals strategies for static and dynamic osmo-response.</title>
        <authorList>
            <person name="Becker E.A."/>
            <person name="Seitzer P.M."/>
            <person name="Tritt A."/>
            <person name="Larsen D."/>
            <person name="Krusor M."/>
            <person name="Yao A.I."/>
            <person name="Wu D."/>
            <person name="Madern D."/>
            <person name="Eisen J.A."/>
            <person name="Darling A.E."/>
            <person name="Facciotti M.T."/>
        </authorList>
    </citation>
    <scope>NUCLEOTIDE SEQUENCE [LARGE SCALE GENOMIC DNA]</scope>
    <source>
        <strain evidence="3 4">JCM 10879</strain>
    </source>
</reference>
<gene>
    <name evidence="3" type="ORF">C446_03963</name>
</gene>
<feature type="region of interest" description="Disordered" evidence="1">
    <location>
        <begin position="1"/>
        <end position="20"/>
    </location>
</feature>